<dbReference type="AlphaFoldDB" id="A0ABD3MBA4"/>
<dbReference type="PANTHER" id="PTHR39535:SF2">
    <property type="entry name" value="HTTM DOMAIN-CONTAINING PROTEIN"/>
    <property type="match status" value="1"/>
</dbReference>
<feature type="region of interest" description="Disordered" evidence="1">
    <location>
        <begin position="1"/>
        <end position="20"/>
    </location>
</feature>
<organism evidence="3 4">
    <name type="scientific">Discostella pseudostelligera</name>
    <dbReference type="NCBI Taxonomy" id="259834"/>
    <lineage>
        <taxon>Eukaryota</taxon>
        <taxon>Sar</taxon>
        <taxon>Stramenopiles</taxon>
        <taxon>Ochrophyta</taxon>
        <taxon>Bacillariophyta</taxon>
        <taxon>Coscinodiscophyceae</taxon>
        <taxon>Thalassiosirophycidae</taxon>
        <taxon>Stephanodiscales</taxon>
        <taxon>Stephanodiscaceae</taxon>
        <taxon>Discostella</taxon>
    </lineage>
</organism>
<feature type="transmembrane region" description="Helical" evidence="2">
    <location>
        <begin position="176"/>
        <end position="195"/>
    </location>
</feature>
<accession>A0ABD3MBA4</accession>
<evidence type="ECO:0000256" key="2">
    <source>
        <dbReference type="SAM" id="Phobius"/>
    </source>
</evidence>
<proteinExistence type="predicted"/>
<keyword evidence="2" id="KW-1133">Transmembrane helix</keyword>
<reference evidence="3 4" key="1">
    <citation type="submission" date="2024-10" db="EMBL/GenBank/DDBJ databases">
        <title>Updated reference genomes for cyclostephanoid diatoms.</title>
        <authorList>
            <person name="Roberts W.R."/>
            <person name="Alverson A.J."/>
        </authorList>
    </citation>
    <scope>NUCLEOTIDE SEQUENCE [LARGE SCALE GENOMIC DNA]</scope>
    <source>
        <strain evidence="3 4">AJA232-27</strain>
    </source>
</reference>
<gene>
    <name evidence="3" type="ORF">ACHAWU_007420</name>
</gene>
<feature type="transmembrane region" description="Helical" evidence="2">
    <location>
        <begin position="95"/>
        <end position="115"/>
    </location>
</feature>
<sequence>MKIDDRHHRRRRGESENERGRVGSRLKATFGSNFEAVAMYRISLGIMLFIELVSRYKYLHAFYSDEGTLPLRLLLPKTDALYKIICMHCYSASMLYLQAILSIQVVLAIMLIFGYRTRLASIGSWVLYLSLTLRNTWLNFILDRYFHYLLFYSMFLPLDGTWAVDAKKHRSSNNNNTFVTPATIAFKLFVTWLYFDAGYSKYTDPLQGWTLNPPHFIRALDTYVRHTTVARYVYGLLGPTGLRYMTPTV</sequence>
<dbReference type="EMBL" id="JALLBG020000153">
    <property type="protein sequence ID" value="KAL3761259.1"/>
    <property type="molecule type" value="Genomic_DNA"/>
</dbReference>
<dbReference type="Proteomes" id="UP001530293">
    <property type="component" value="Unassembled WGS sequence"/>
</dbReference>
<evidence type="ECO:0008006" key="5">
    <source>
        <dbReference type="Google" id="ProtNLM"/>
    </source>
</evidence>
<keyword evidence="4" id="KW-1185">Reference proteome</keyword>
<dbReference type="InterPro" id="IPR052964">
    <property type="entry name" value="Sporulation_signal_mat"/>
</dbReference>
<evidence type="ECO:0000313" key="4">
    <source>
        <dbReference type="Proteomes" id="UP001530293"/>
    </source>
</evidence>
<comment type="caution">
    <text evidence="3">The sequence shown here is derived from an EMBL/GenBank/DDBJ whole genome shotgun (WGS) entry which is preliminary data.</text>
</comment>
<feature type="transmembrane region" description="Helical" evidence="2">
    <location>
        <begin position="145"/>
        <end position="164"/>
    </location>
</feature>
<name>A0ABD3MBA4_9STRA</name>
<keyword evidence="2" id="KW-0812">Transmembrane</keyword>
<dbReference type="PANTHER" id="PTHR39535">
    <property type="entry name" value="SPORULATION-DELAYING PROTEIN SDPB"/>
    <property type="match status" value="1"/>
</dbReference>
<evidence type="ECO:0000313" key="3">
    <source>
        <dbReference type="EMBL" id="KAL3761259.1"/>
    </source>
</evidence>
<evidence type="ECO:0000256" key="1">
    <source>
        <dbReference type="SAM" id="MobiDB-lite"/>
    </source>
</evidence>
<feature type="non-terminal residue" evidence="3">
    <location>
        <position position="249"/>
    </location>
</feature>
<protein>
    <recommendedName>
        <fullName evidence="5">HTTM domain-containing protein</fullName>
    </recommendedName>
</protein>
<keyword evidence="2" id="KW-0472">Membrane</keyword>